<dbReference type="PANTHER" id="PTHR33490">
    <property type="entry name" value="BLR5614 PROTEIN-RELATED"/>
    <property type="match status" value="1"/>
</dbReference>
<feature type="domain" description="Transglutaminase-like" evidence="1">
    <location>
        <begin position="220"/>
        <end position="280"/>
    </location>
</feature>
<organism evidence="2 3">
    <name type="scientific">Allorhodopirellula solitaria</name>
    <dbReference type="NCBI Taxonomy" id="2527987"/>
    <lineage>
        <taxon>Bacteria</taxon>
        <taxon>Pseudomonadati</taxon>
        <taxon>Planctomycetota</taxon>
        <taxon>Planctomycetia</taxon>
        <taxon>Pirellulales</taxon>
        <taxon>Pirellulaceae</taxon>
        <taxon>Allorhodopirellula</taxon>
    </lineage>
</organism>
<dbReference type="OrthoDB" id="9804872at2"/>
<evidence type="ECO:0000313" key="3">
    <source>
        <dbReference type="Proteomes" id="UP000318053"/>
    </source>
</evidence>
<dbReference type="InterPro" id="IPR002931">
    <property type="entry name" value="Transglutaminase-like"/>
</dbReference>
<proteinExistence type="predicted"/>
<keyword evidence="3" id="KW-1185">Reference proteome</keyword>
<dbReference type="Proteomes" id="UP000318053">
    <property type="component" value="Unassembled WGS sequence"/>
</dbReference>
<gene>
    <name evidence="2" type="ORF">CA85_06930</name>
</gene>
<reference evidence="2 3" key="1">
    <citation type="submission" date="2019-02" db="EMBL/GenBank/DDBJ databases">
        <title>Deep-cultivation of Planctomycetes and their phenomic and genomic characterization uncovers novel biology.</title>
        <authorList>
            <person name="Wiegand S."/>
            <person name="Jogler M."/>
            <person name="Boedeker C."/>
            <person name="Pinto D."/>
            <person name="Vollmers J."/>
            <person name="Rivas-Marin E."/>
            <person name="Kohn T."/>
            <person name="Peeters S.H."/>
            <person name="Heuer A."/>
            <person name="Rast P."/>
            <person name="Oberbeckmann S."/>
            <person name="Bunk B."/>
            <person name="Jeske O."/>
            <person name="Meyerdierks A."/>
            <person name="Storesund J.E."/>
            <person name="Kallscheuer N."/>
            <person name="Luecker S."/>
            <person name="Lage O.M."/>
            <person name="Pohl T."/>
            <person name="Merkel B.J."/>
            <person name="Hornburger P."/>
            <person name="Mueller R.-W."/>
            <person name="Bruemmer F."/>
            <person name="Labrenz M."/>
            <person name="Spormann A.M."/>
            <person name="Op Den Camp H."/>
            <person name="Overmann J."/>
            <person name="Amann R."/>
            <person name="Jetten M.S.M."/>
            <person name="Mascher T."/>
            <person name="Medema M.H."/>
            <person name="Devos D.P."/>
            <person name="Kaster A.-K."/>
            <person name="Ovreas L."/>
            <person name="Rohde M."/>
            <person name="Galperin M.Y."/>
            <person name="Jogler C."/>
        </authorList>
    </citation>
    <scope>NUCLEOTIDE SEQUENCE [LARGE SCALE GENOMIC DNA]</scope>
    <source>
        <strain evidence="2 3">CA85</strain>
    </source>
</reference>
<dbReference type="SMART" id="SM00460">
    <property type="entry name" value="TGc"/>
    <property type="match status" value="1"/>
</dbReference>
<comment type="caution">
    <text evidence="2">The sequence shown here is derived from an EMBL/GenBank/DDBJ whole genome shotgun (WGS) entry which is preliminary data.</text>
</comment>
<sequence>MSHAALSRRQWLASSSRWLAASSCLLATASQRRSAMADQAEEPDTAPTYSDAEAFDWQFGMKLETPVTFTRGLGTFAVPMDWPEQVVTIASRDVSGPITHLQMRDLQGGARQAVIGINRMRANQSLNVLLNLKIEKRNILAPTETDSLVIPQRVSRELRGYLGNSPMIDATHGKIRQLSRELDTEAADDTSGWQTVRRIYDRVREEVAYTEGPIRNASDALEDGKGDCEDMTSLFVALCRNADIPARMVWIPGHCYPEFYLEVLDGGPESGHWYPCQVAGTEQFGEMQEDRPILQKGDRFKIPEQRQVVRYVSEYFRCDRVGSRSPSVRFVSQQKHDEQ</sequence>
<dbReference type="InterPro" id="IPR038765">
    <property type="entry name" value="Papain-like_cys_pep_sf"/>
</dbReference>
<protein>
    <submittedName>
        <fullName evidence="2">Transglutaminase-like superfamily protein</fullName>
    </submittedName>
</protein>
<dbReference type="AlphaFoldDB" id="A0A5C5YKK6"/>
<evidence type="ECO:0000313" key="2">
    <source>
        <dbReference type="EMBL" id="TWT75402.1"/>
    </source>
</evidence>
<dbReference type="EMBL" id="SJPK01000001">
    <property type="protein sequence ID" value="TWT75402.1"/>
    <property type="molecule type" value="Genomic_DNA"/>
</dbReference>
<dbReference type="Gene3D" id="3.10.620.30">
    <property type="match status" value="1"/>
</dbReference>
<name>A0A5C5YKK6_9BACT</name>
<dbReference type="SUPFAM" id="SSF54001">
    <property type="entry name" value="Cysteine proteinases"/>
    <property type="match status" value="1"/>
</dbReference>
<accession>A0A5C5YKK6</accession>
<dbReference type="RefSeq" id="WP_146389824.1">
    <property type="nucleotide sequence ID" value="NZ_SJPK01000001.1"/>
</dbReference>
<evidence type="ECO:0000259" key="1">
    <source>
        <dbReference type="SMART" id="SM00460"/>
    </source>
</evidence>
<dbReference type="Pfam" id="PF01841">
    <property type="entry name" value="Transglut_core"/>
    <property type="match status" value="1"/>
</dbReference>
<dbReference type="PANTHER" id="PTHR33490:SF3">
    <property type="entry name" value="CONSERVED INTEGRAL MEMBRANE PROTEIN"/>
    <property type="match status" value="1"/>
</dbReference>